<name>A0ABP6VP61_9PSEU</name>
<protein>
    <recommendedName>
        <fullName evidence="1">NAD-dependent epimerase/dehydratase domain-containing protein</fullName>
    </recommendedName>
</protein>
<dbReference type="InterPro" id="IPR001509">
    <property type="entry name" value="Epimerase_deHydtase"/>
</dbReference>
<organism evidence="2 3">
    <name type="scientific">Amycolatopsis ultiminotia</name>
    <dbReference type="NCBI Taxonomy" id="543629"/>
    <lineage>
        <taxon>Bacteria</taxon>
        <taxon>Bacillati</taxon>
        <taxon>Actinomycetota</taxon>
        <taxon>Actinomycetes</taxon>
        <taxon>Pseudonocardiales</taxon>
        <taxon>Pseudonocardiaceae</taxon>
        <taxon>Amycolatopsis</taxon>
    </lineage>
</organism>
<dbReference type="Gene3D" id="3.40.50.720">
    <property type="entry name" value="NAD(P)-binding Rossmann-like Domain"/>
    <property type="match status" value="1"/>
</dbReference>
<sequence>MEVRGSGFLAANLAPLADSHPAVVAAAFGVSIAAGIPEADFAREADRLYELISHCVQRQEKLVFFSTASAAMYAVPGKAGEEDGPVFPSTAYGRHNLALEAVLAASPVDYLVLRLTHVVGPAQHAQMLVPSLVRQVRSGAVRLYRGARRDLIDVADLVTVVDRLLTAGVRRTVVNVASGRAVPIEALVDHVEAELGVRADREYVSDVAHQPVSVARLHRLVPEIARIGREDYYRRVLSKYLWEYAGDKTAVTG</sequence>
<feature type="domain" description="NAD-dependent epimerase/dehydratase" evidence="1">
    <location>
        <begin position="25"/>
        <end position="177"/>
    </location>
</feature>
<evidence type="ECO:0000313" key="2">
    <source>
        <dbReference type="EMBL" id="GAA3537550.1"/>
    </source>
</evidence>
<reference evidence="3" key="1">
    <citation type="journal article" date="2019" name="Int. J. Syst. Evol. Microbiol.">
        <title>The Global Catalogue of Microorganisms (GCM) 10K type strain sequencing project: providing services to taxonomists for standard genome sequencing and annotation.</title>
        <authorList>
            <consortium name="The Broad Institute Genomics Platform"/>
            <consortium name="The Broad Institute Genome Sequencing Center for Infectious Disease"/>
            <person name="Wu L."/>
            <person name="Ma J."/>
        </authorList>
    </citation>
    <scope>NUCLEOTIDE SEQUENCE [LARGE SCALE GENOMIC DNA]</scope>
    <source>
        <strain evidence="3">JCM 16898</strain>
    </source>
</reference>
<gene>
    <name evidence="2" type="ORF">GCM10022222_21460</name>
</gene>
<accession>A0ABP6VP61</accession>
<comment type="caution">
    <text evidence="2">The sequence shown here is derived from an EMBL/GenBank/DDBJ whole genome shotgun (WGS) entry which is preliminary data.</text>
</comment>
<proteinExistence type="predicted"/>
<dbReference type="RefSeq" id="WP_344858167.1">
    <property type="nucleotide sequence ID" value="NZ_BAAAZN010000004.1"/>
</dbReference>
<keyword evidence="3" id="KW-1185">Reference proteome</keyword>
<dbReference type="InterPro" id="IPR036291">
    <property type="entry name" value="NAD(P)-bd_dom_sf"/>
</dbReference>
<dbReference type="Proteomes" id="UP001500689">
    <property type="component" value="Unassembled WGS sequence"/>
</dbReference>
<evidence type="ECO:0000259" key="1">
    <source>
        <dbReference type="Pfam" id="PF01370"/>
    </source>
</evidence>
<dbReference type="SUPFAM" id="SSF51735">
    <property type="entry name" value="NAD(P)-binding Rossmann-fold domains"/>
    <property type="match status" value="1"/>
</dbReference>
<dbReference type="EMBL" id="BAAAZN010000004">
    <property type="protein sequence ID" value="GAA3537550.1"/>
    <property type="molecule type" value="Genomic_DNA"/>
</dbReference>
<dbReference type="Pfam" id="PF01370">
    <property type="entry name" value="Epimerase"/>
    <property type="match status" value="1"/>
</dbReference>
<evidence type="ECO:0000313" key="3">
    <source>
        <dbReference type="Proteomes" id="UP001500689"/>
    </source>
</evidence>